<keyword evidence="2" id="KW-0442">Lipid degradation</keyword>
<name>A0A1B6GYQ6_9HEMI</name>
<evidence type="ECO:0000256" key="3">
    <source>
        <dbReference type="ARBA" id="ARBA00023098"/>
    </source>
</evidence>
<evidence type="ECO:0000256" key="1">
    <source>
        <dbReference type="ARBA" id="ARBA00022801"/>
    </source>
</evidence>
<dbReference type="GO" id="GO:0022008">
    <property type="term" value="P:neurogenesis"/>
    <property type="evidence" value="ECO:0007669"/>
    <property type="project" value="TreeGrafter"/>
</dbReference>
<dbReference type="GO" id="GO:0019369">
    <property type="term" value="P:arachidonate metabolic process"/>
    <property type="evidence" value="ECO:0007669"/>
    <property type="project" value="TreeGrafter"/>
</dbReference>
<dbReference type="InterPro" id="IPR052214">
    <property type="entry name" value="DAG_Lipase-Related"/>
</dbReference>
<dbReference type="GO" id="GO:0046340">
    <property type="term" value="P:diacylglycerol catabolic process"/>
    <property type="evidence" value="ECO:0007669"/>
    <property type="project" value="TreeGrafter"/>
</dbReference>
<keyword evidence="1" id="KW-0378">Hydrolase</keyword>
<dbReference type="GO" id="GO:0005737">
    <property type="term" value="C:cytoplasm"/>
    <property type="evidence" value="ECO:0007669"/>
    <property type="project" value="TreeGrafter"/>
</dbReference>
<organism evidence="4">
    <name type="scientific">Cuerna arida</name>
    <dbReference type="NCBI Taxonomy" id="1464854"/>
    <lineage>
        <taxon>Eukaryota</taxon>
        <taxon>Metazoa</taxon>
        <taxon>Ecdysozoa</taxon>
        <taxon>Arthropoda</taxon>
        <taxon>Hexapoda</taxon>
        <taxon>Insecta</taxon>
        <taxon>Pterygota</taxon>
        <taxon>Neoptera</taxon>
        <taxon>Paraneoptera</taxon>
        <taxon>Hemiptera</taxon>
        <taxon>Auchenorrhyncha</taxon>
        <taxon>Membracoidea</taxon>
        <taxon>Cicadellidae</taxon>
        <taxon>Cicadellinae</taxon>
        <taxon>Proconiini</taxon>
        <taxon>Cuerna</taxon>
    </lineage>
</organism>
<accession>A0A1B6GYQ6</accession>
<dbReference type="AlphaFoldDB" id="A0A1B6GYQ6"/>
<dbReference type="PANTHER" id="PTHR45792:SF2">
    <property type="entry name" value="DIACYLGLYCEROL LIPASE-BETA"/>
    <property type="match status" value="1"/>
</dbReference>
<proteinExistence type="predicted"/>
<dbReference type="EMBL" id="GECZ01002220">
    <property type="protein sequence ID" value="JAS67549.1"/>
    <property type="molecule type" value="Transcribed_RNA"/>
</dbReference>
<evidence type="ECO:0000256" key="2">
    <source>
        <dbReference type="ARBA" id="ARBA00022963"/>
    </source>
</evidence>
<protein>
    <submittedName>
        <fullName evidence="4">Uncharacterized protein</fullName>
    </submittedName>
</protein>
<sequence length="137" mass="16096">MVFEQPSTSATSTEVLLSRLGENCKEMDPNFTSKNKIQEIPGFWKNREVATRKYTNVSLYPAGNILHIVHKKKSKEEKRKADEKTYEMRWLSPDSFDELRVMPRMLLDHLPENVYKVITTVLDEQETEIEDNVEFIM</sequence>
<reference evidence="4" key="1">
    <citation type="submission" date="2015-11" db="EMBL/GenBank/DDBJ databases">
        <title>De novo transcriptome assembly of four potential Pierce s Disease insect vectors from Arizona vineyards.</title>
        <authorList>
            <person name="Tassone E.E."/>
        </authorList>
    </citation>
    <scope>NUCLEOTIDE SEQUENCE</scope>
</reference>
<keyword evidence="3" id="KW-0443">Lipid metabolism</keyword>
<dbReference type="GO" id="GO:0005886">
    <property type="term" value="C:plasma membrane"/>
    <property type="evidence" value="ECO:0007669"/>
    <property type="project" value="TreeGrafter"/>
</dbReference>
<evidence type="ECO:0000313" key="4">
    <source>
        <dbReference type="EMBL" id="JAS67549.1"/>
    </source>
</evidence>
<gene>
    <name evidence="4" type="ORF">g.25717</name>
</gene>
<dbReference type="PANTHER" id="PTHR45792">
    <property type="entry name" value="DIACYLGLYCEROL LIPASE HOMOLOG-RELATED"/>
    <property type="match status" value="1"/>
</dbReference>
<dbReference type="GO" id="GO:0004806">
    <property type="term" value="F:triacylglycerol lipase activity"/>
    <property type="evidence" value="ECO:0007669"/>
    <property type="project" value="TreeGrafter"/>
</dbReference>